<name>A0A1F7X800_9BACT</name>
<comment type="function">
    <text evidence="12 13">RNA polymerase that catalyzes the synthesis of short RNA molecules used as primers for DNA polymerase during DNA replication.</text>
</comment>
<dbReference type="PIRSF" id="PIRSF002811">
    <property type="entry name" value="DnaG"/>
    <property type="match status" value="1"/>
</dbReference>
<dbReference type="SMART" id="SM00400">
    <property type="entry name" value="ZnF_CHCC"/>
    <property type="match status" value="1"/>
</dbReference>
<dbReference type="InterPro" id="IPR050219">
    <property type="entry name" value="DnaG_primase"/>
</dbReference>
<keyword evidence="9" id="KW-0460">Magnesium</keyword>
<dbReference type="InterPro" id="IPR002694">
    <property type="entry name" value="Znf_CHC2"/>
</dbReference>
<dbReference type="NCBIfam" id="TIGR01391">
    <property type="entry name" value="dnaG"/>
    <property type="match status" value="1"/>
</dbReference>
<evidence type="ECO:0000256" key="13">
    <source>
        <dbReference type="PIRNR" id="PIRNR002811"/>
    </source>
</evidence>
<evidence type="ECO:0000256" key="1">
    <source>
        <dbReference type="ARBA" id="ARBA00022478"/>
    </source>
</evidence>
<keyword evidence="4 12" id="KW-0548">Nucleotidyltransferase</keyword>
<evidence type="ECO:0000256" key="5">
    <source>
        <dbReference type="ARBA" id="ARBA00022705"/>
    </source>
</evidence>
<dbReference type="AlphaFoldDB" id="A0A1F7X800"/>
<evidence type="ECO:0000256" key="12">
    <source>
        <dbReference type="HAMAP-Rule" id="MF_00974"/>
    </source>
</evidence>
<dbReference type="InterPro" id="IPR006295">
    <property type="entry name" value="DNA_primase_DnaG"/>
</dbReference>
<evidence type="ECO:0000256" key="7">
    <source>
        <dbReference type="ARBA" id="ARBA00022771"/>
    </source>
</evidence>
<gene>
    <name evidence="12" type="primary">dnaG</name>
    <name evidence="17" type="ORF">A2159_00445</name>
</gene>
<keyword evidence="8 12" id="KW-0862">Zinc</keyword>
<dbReference type="InterPro" id="IPR019475">
    <property type="entry name" value="DNA_primase_DnaB-bd"/>
</dbReference>
<dbReference type="HAMAP" id="MF_00974">
    <property type="entry name" value="DNA_primase_DnaG"/>
    <property type="match status" value="1"/>
</dbReference>
<dbReference type="PROSITE" id="PS50880">
    <property type="entry name" value="TOPRIM"/>
    <property type="match status" value="1"/>
</dbReference>
<evidence type="ECO:0000313" key="18">
    <source>
        <dbReference type="Proteomes" id="UP000179219"/>
    </source>
</evidence>
<comment type="domain">
    <text evidence="12">Contains an N-terminal zinc-binding domain, a central core domain that contains the primase activity, and a C-terminal DnaB-binding domain.</text>
</comment>
<organism evidence="17 18">
    <name type="scientific">Candidatus Woesebacteria bacterium RBG_13_34_9</name>
    <dbReference type="NCBI Taxonomy" id="1802477"/>
    <lineage>
        <taxon>Bacteria</taxon>
        <taxon>Candidatus Woeseibacteriota</taxon>
    </lineage>
</organism>
<dbReference type="InterPro" id="IPR036977">
    <property type="entry name" value="DNA_primase_Znf_CHC2"/>
</dbReference>
<dbReference type="Pfam" id="PF01807">
    <property type="entry name" value="Zn_ribbon_DnaG"/>
    <property type="match status" value="1"/>
</dbReference>
<comment type="caution">
    <text evidence="17">The sequence shown here is derived from an EMBL/GenBank/DDBJ whole genome shotgun (WGS) entry which is preliminary data.</text>
</comment>
<keyword evidence="2 12" id="KW-0639">Primosome</keyword>
<dbReference type="CDD" id="cd03364">
    <property type="entry name" value="TOPRIM_DnaG_primases"/>
    <property type="match status" value="1"/>
</dbReference>
<dbReference type="GO" id="GO:0003677">
    <property type="term" value="F:DNA binding"/>
    <property type="evidence" value="ECO:0007669"/>
    <property type="project" value="UniProtKB-KW"/>
</dbReference>
<evidence type="ECO:0000256" key="6">
    <source>
        <dbReference type="ARBA" id="ARBA00022723"/>
    </source>
</evidence>
<dbReference type="Pfam" id="PF08275">
    <property type="entry name" value="DNAG_N"/>
    <property type="match status" value="1"/>
</dbReference>
<dbReference type="PANTHER" id="PTHR30313">
    <property type="entry name" value="DNA PRIMASE"/>
    <property type="match status" value="1"/>
</dbReference>
<sequence>MENQVEEIKSKIDIVSIISEYLELKKAGRNYKALCPFHSEKTPSFMVSSELQIFKCFGCSKGGDVFTFLQEYEGMDFYEALKFLAGRVGVKLKPIGGEKYSEKEKYFRINSLATRFYEYILLNHSSGKEALNYLKVDRELDINTIKKFHLGFSPNVDFAIRKFLVDKKGFSAEELEKVGLIYLRNGRALDRFRGRVIFPLYDHRDNIVGFAGRLLPGASENLSKYINTPETEIYHKSKILYGLNIARKDIKKDKTVVICEGELDMISSWKAGIKNTVAIKGTALTEEQVRLIERFAETVILSLDADIAGDEAVRRGIEIAQKYNLEIKVAQLIGFKDPDEAARKDPKAYKKAIKNARGVWSFIIHLIFNKNTDKGKPNREKIVREIIPILAKIENEITKSHYINVVAKKLGVSDESVEKEIIKFIKSRFSYTPKVELEKVETGNTRQELLEERLFAIIFRYDPKILESREIDEFIITPLAMKILKEFREFMKKNKDFDPSVFAAVLPKEVSGKFVDLLIKDLDGFEDESKIDLQKELELVKRELKILIIKQKIEQLSRKIKAFEDSGKESEKLKKAQNDFSELTDDLKGFII</sequence>
<keyword evidence="6 12" id="KW-0479">Metal-binding</keyword>
<dbReference type="GO" id="GO:0000428">
    <property type="term" value="C:DNA-directed RNA polymerase complex"/>
    <property type="evidence" value="ECO:0007669"/>
    <property type="project" value="UniProtKB-KW"/>
</dbReference>
<evidence type="ECO:0000256" key="11">
    <source>
        <dbReference type="ARBA" id="ARBA00023163"/>
    </source>
</evidence>
<evidence type="ECO:0000256" key="14">
    <source>
        <dbReference type="PIRSR" id="PIRSR002811-1"/>
    </source>
</evidence>
<dbReference type="InterPro" id="IPR013264">
    <property type="entry name" value="DNAG_N"/>
</dbReference>
<protein>
    <recommendedName>
        <fullName evidence="12 13">DNA primase</fullName>
        <ecNumber evidence="12">2.7.7.101</ecNumber>
    </recommendedName>
</protein>
<evidence type="ECO:0000259" key="16">
    <source>
        <dbReference type="PROSITE" id="PS50880"/>
    </source>
</evidence>
<dbReference type="GO" id="GO:0006269">
    <property type="term" value="P:DNA replication, synthesis of primer"/>
    <property type="evidence" value="ECO:0007669"/>
    <property type="project" value="UniProtKB-UniRule"/>
</dbReference>
<evidence type="ECO:0000256" key="10">
    <source>
        <dbReference type="ARBA" id="ARBA00023125"/>
    </source>
</evidence>
<dbReference type="Gene3D" id="3.90.580.10">
    <property type="entry name" value="Zinc finger, CHC2-type domain"/>
    <property type="match status" value="1"/>
</dbReference>
<dbReference type="PANTHER" id="PTHR30313:SF2">
    <property type="entry name" value="DNA PRIMASE"/>
    <property type="match status" value="1"/>
</dbReference>
<dbReference type="Gene3D" id="3.90.980.10">
    <property type="entry name" value="DNA primase, catalytic core, N-terminal domain"/>
    <property type="match status" value="1"/>
</dbReference>
<dbReference type="SUPFAM" id="SSF57783">
    <property type="entry name" value="Zinc beta-ribbon"/>
    <property type="match status" value="1"/>
</dbReference>
<keyword evidence="15" id="KW-0175">Coiled coil</keyword>
<dbReference type="Pfam" id="PF10410">
    <property type="entry name" value="DnaB_bind"/>
    <property type="match status" value="1"/>
</dbReference>
<keyword evidence="3 12" id="KW-0808">Transferase</keyword>
<dbReference type="GO" id="GO:0003899">
    <property type="term" value="F:DNA-directed RNA polymerase activity"/>
    <property type="evidence" value="ECO:0007669"/>
    <property type="project" value="UniProtKB-UniRule"/>
</dbReference>
<evidence type="ECO:0000256" key="4">
    <source>
        <dbReference type="ARBA" id="ARBA00022695"/>
    </source>
</evidence>
<dbReference type="Gene3D" id="3.40.1360.10">
    <property type="match status" value="1"/>
</dbReference>
<dbReference type="EC" id="2.7.7.101" evidence="12"/>
<dbReference type="GO" id="GO:0008270">
    <property type="term" value="F:zinc ion binding"/>
    <property type="evidence" value="ECO:0007669"/>
    <property type="project" value="UniProtKB-UniRule"/>
</dbReference>
<dbReference type="InterPro" id="IPR030846">
    <property type="entry name" value="DnaG_bac"/>
</dbReference>
<keyword evidence="7 12" id="KW-0863">Zinc-finger</keyword>
<evidence type="ECO:0000313" key="17">
    <source>
        <dbReference type="EMBL" id="OGM10465.1"/>
    </source>
</evidence>
<dbReference type="GO" id="GO:1990077">
    <property type="term" value="C:primosome complex"/>
    <property type="evidence" value="ECO:0007669"/>
    <property type="project" value="UniProtKB-KW"/>
</dbReference>
<dbReference type="FunFam" id="3.90.580.10:FF:000001">
    <property type="entry name" value="DNA primase"/>
    <property type="match status" value="1"/>
</dbReference>
<dbReference type="Proteomes" id="UP000179219">
    <property type="component" value="Unassembled WGS sequence"/>
</dbReference>
<keyword evidence="1 12" id="KW-0240">DNA-directed RNA polymerase</keyword>
<dbReference type="InterPro" id="IPR006171">
    <property type="entry name" value="TOPRIM_dom"/>
</dbReference>
<dbReference type="Pfam" id="PF13155">
    <property type="entry name" value="Toprim_2"/>
    <property type="match status" value="1"/>
</dbReference>
<dbReference type="GO" id="GO:0005737">
    <property type="term" value="C:cytoplasm"/>
    <property type="evidence" value="ECO:0007669"/>
    <property type="project" value="TreeGrafter"/>
</dbReference>
<evidence type="ECO:0000256" key="9">
    <source>
        <dbReference type="ARBA" id="ARBA00022842"/>
    </source>
</evidence>
<keyword evidence="5 12" id="KW-0235">DNA replication</keyword>
<feature type="zinc finger region" description="CHC2-type" evidence="12 14">
    <location>
        <begin position="35"/>
        <end position="59"/>
    </location>
</feature>
<reference evidence="17 18" key="1">
    <citation type="journal article" date="2016" name="Nat. Commun.">
        <title>Thousands of microbial genomes shed light on interconnected biogeochemical processes in an aquifer system.</title>
        <authorList>
            <person name="Anantharaman K."/>
            <person name="Brown C.T."/>
            <person name="Hug L.A."/>
            <person name="Sharon I."/>
            <person name="Castelle C.J."/>
            <person name="Probst A.J."/>
            <person name="Thomas B.C."/>
            <person name="Singh A."/>
            <person name="Wilkins M.J."/>
            <person name="Karaoz U."/>
            <person name="Brodie E.L."/>
            <person name="Williams K.H."/>
            <person name="Hubbard S.S."/>
            <person name="Banfield J.F."/>
        </authorList>
    </citation>
    <scope>NUCLEOTIDE SEQUENCE [LARGE SCALE GENOMIC DNA]</scope>
</reference>
<dbReference type="InterPro" id="IPR037068">
    <property type="entry name" value="DNA_primase_core_N_sf"/>
</dbReference>
<comment type="subunit">
    <text evidence="12">Monomer. Interacts with DnaB.</text>
</comment>
<dbReference type="EMBL" id="MGFP01000010">
    <property type="protein sequence ID" value="OGM10465.1"/>
    <property type="molecule type" value="Genomic_DNA"/>
</dbReference>
<keyword evidence="10 12" id="KW-0238">DNA-binding</keyword>
<comment type="cofactor">
    <cofactor evidence="12 13 14">
        <name>Zn(2+)</name>
        <dbReference type="ChEBI" id="CHEBI:29105"/>
    </cofactor>
    <text evidence="12 13 14">Binds 1 zinc ion per monomer.</text>
</comment>
<evidence type="ECO:0000256" key="3">
    <source>
        <dbReference type="ARBA" id="ARBA00022679"/>
    </source>
</evidence>
<feature type="coiled-coil region" evidence="15">
    <location>
        <begin position="530"/>
        <end position="573"/>
    </location>
</feature>
<evidence type="ECO:0000256" key="8">
    <source>
        <dbReference type="ARBA" id="ARBA00022833"/>
    </source>
</evidence>
<comment type="catalytic activity">
    <reaction evidence="12">
        <text>ssDNA + n NTP = ssDNA/pppN(pN)n-1 hybrid + (n-1) diphosphate.</text>
        <dbReference type="EC" id="2.7.7.101"/>
    </reaction>
</comment>
<feature type="domain" description="Toprim" evidence="16">
    <location>
        <begin position="254"/>
        <end position="335"/>
    </location>
</feature>
<dbReference type="SUPFAM" id="SSF56731">
    <property type="entry name" value="DNA primase core"/>
    <property type="match status" value="1"/>
</dbReference>
<accession>A0A1F7X800</accession>
<dbReference type="InterPro" id="IPR034151">
    <property type="entry name" value="TOPRIM_DnaG_bac"/>
</dbReference>
<comment type="similarity">
    <text evidence="12 13">Belongs to the DnaG primase family.</text>
</comment>
<evidence type="ECO:0000256" key="2">
    <source>
        <dbReference type="ARBA" id="ARBA00022515"/>
    </source>
</evidence>
<keyword evidence="11 12" id="KW-0804">Transcription</keyword>
<dbReference type="SMART" id="SM00493">
    <property type="entry name" value="TOPRIM"/>
    <property type="match status" value="1"/>
</dbReference>
<proteinExistence type="inferred from homology"/>
<evidence type="ECO:0000256" key="15">
    <source>
        <dbReference type="SAM" id="Coils"/>
    </source>
</evidence>